<dbReference type="EMBL" id="PTQR01000080">
    <property type="protein sequence ID" value="TKX21734.1"/>
    <property type="molecule type" value="Genomic_DNA"/>
</dbReference>
<dbReference type="AlphaFoldDB" id="A0A4U7B100"/>
<keyword evidence="2" id="KW-0732">Signal</keyword>
<dbReference type="Proteomes" id="UP000308133">
    <property type="component" value="Unassembled WGS sequence"/>
</dbReference>
<protein>
    <submittedName>
        <fullName evidence="3">Uncharacterized protein</fullName>
    </submittedName>
</protein>
<comment type="caution">
    <text evidence="3">The sequence shown here is derived from an EMBL/GenBank/DDBJ whole genome shotgun (WGS) entry which is preliminary data.</text>
</comment>
<evidence type="ECO:0000313" key="3">
    <source>
        <dbReference type="EMBL" id="TKX21734.1"/>
    </source>
</evidence>
<proteinExistence type="predicted"/>
<feature type="signal peptide" evidence="2">
    <location>
        <begin position="1"/>
        <end position="21"/>
    </location>
</feature>
<reference evidence="3 4" key="1">
    <citation type="submission" date="2018-02" db="EMBL/GenBank/DDBJ databases">
        <title>Draft genome sequences of Elsinoe sp., causing black scab on jojoba.</title>
        <authorList>
            <person name="Stodart B."/>
            <person name="Jeffress S."/>
            <person name="Ash G."/>
            <person name="Arun Chinnappa K."/>
        </authorList>
    </citation>
    <scope>NUCLEOTIDE SEQUENCE [LARGE SCALE GENOMIC DNA]</scope>
    <source>
        <strain evidence="3 4">Hillstone_2</strain>
    </source>
</reference>
<evidence type="ECO:0000313" key="4">
    <source>
        <dbReference type="Proteomes" id="UP000308133"/>
    </source>
</evidence>
<evidence type="ECO:0000256" key="1">
    <source>
        <dbReference type="SAM" id="MobiDB-lite"/>
    </source>
</evidence>
<feature type="chain" id="PRO_5020929254" evidence="2">
    <location>
        <begin position="22"/>
        <end position="289"/>
    </location>
</feature>
<evidence type="ECO:0000256" key="2">
    <source>
        <dbReference type="SAM" id="SignalP"/>
    </source>
</evidence>
<name>A0A4U7B100_9PEZI</name>
<accession>A0A4U7B100</accession>
<feature type="region of interest" description="Disordered" evidence="1">
    <location>
        <begin position="85"/>
        <end position="137"/>
    </location>
</feature>
<sequence>MHFQHWSLLGLLTFAIQHVAAVPLPPPGIQCCTDCVCESNVVINSSPRVTARAPRNKFCLHAPGISNDCSEDVSSSIHKRNQPAVSADYIPPPTTPMDQADTSRGQRITNTPRCRSKSVMKGCTNPPTKRTLPPITLPASLTNPNAPSYAPIKHQPRTDPELLANQTLTAMEAYIERAIDAGTFKNMTQTTHKDGSVTFRVQIATQEMVFEMPALWPPVQGGVLRRRANGGWGEPFWSDVMLGKDCDAEIVTSGGIKCVLLSPRVGGVARVGAADDVAAAAGPGLDKEG</sequence>
<gene>
    <name evidence="3" type="ORF">C1H76_6230</name>
</gene>
<organism evidence="3 4">
    <name type="scientific">Elsinoe australis</name>
    <dbReference type="NCBI Taxonomy" id="40998"/>
    <lineage>
        <taxon>Eukaryota</taxon>
        <taxon>Fungi</taxon>
        <taxon>Dikarya</taxon>
        <taxon>Ascomycota</taxon>
        <taxon>Pezizomycotina</taxon>
        <taxon>Dothideomycetes</taxon>
        <taxon>Dothideomycetidae</taxon>
        <taxon>Myriangiales</taxon>
        <taxon>Elsinoaceae</taxon>
        <taxon>Elsinoe</taxon>
    </lineage>
</organism>
<feature type="compositionally biased region" description="Polar residues" evidence="1">
    <location>
        <begin position="96"/>
        <end position="113"/>
    </location>
</feature>